<evidence type="ECO:0000313" key="2">
    <source>
        <dbReference type="Proteomes" id="UP000015105"/>
    </source>
</evidence>
<dbReference type="Proteomes" id="UP000015105">
    <property type="component" value="Chromosome 1D"/>
</dbReference>
<evidence type="ECO:0000313" key="1">
    <source>
        <dbReference type="EnsemblPlants" id="AET1Gv20742200.4"/>
    </source>
</evidence>
<accession>A0A452ZF53</accession>
<dbReference type="EnsemblPlants" id="AET1Gv20742200.4">
    <property type="protein sequence ID" value="AET1Gv20742200.4"/>
    <property type="gene ID" value="AET1Gv20742200"/>
</dbReference>
<organism evidence="1 2">
    <name type="scientific">Aegilops tauschii subsp. strangulata</name>
    <name type="common">Goatgrass</name>
    <dbReference type="NCBI Taxonomy" id="200361"/>
    <lineage>
        <taxon>Eukaryota</taxon>
        <taxon>Viridiplantae</taxon>
        <taxon>Streptophyta</taxon>
        <taxon>Embryophyta</taxon>
        <taxon>Tracheophyta</taxon>
        <taxon>Spermatophyta</taxon>
        <taxon>Magnoliopsida</taxon>
        <taxon>Liliopsida</taxon>
        <taxon>Poales</taxon>
        <taxon>Poaceae</taxon>
        <taxon>BOP clade</taxon>
        <taxon>Pooideae</taxon>
        <taxon>Triticodae</taxon>
        <taxon>Triticeae</taxon>
        <taxon>Triticinae</taxon>
        <taxon>Aegilops</taxon>
    </lineage>
</organism>
<protein>
    <submittedName>
        <fullName evidence="1">Uncharacterized protein</fullName>
    </submittedName>
</protein>
<dbReference type="Gramene" id="AET1Gv20742200.4">
    <property type="protein sequence ID" value="AET1Gv20742200.4"/>
    <property type="gene ID" value="AET1Gv20742200"/>
</dbReference>
<dbReference type="AlphaFoldDB" id="A0A452ZF53"/>
<reference evidence="1" key="3">
    <citation type="journal article" date="2017" name="Nature">
        <title>Genome sequence of the progenitor of the wheat D genome Aegilops tauschii.</title>
        <authorList>
            <person name="Luo M.C."/>
            <person name="Gu Y.Q."/>
            <person name="Puiu D."/>
            <person name="Wang H."/>
            <person name="Twardziok S.O."/>
            <person name="Deal K.R."/>
            <person name="Huo N."/>
            <person name="Zhu T."/>
            <person name="Wang L."/>
            <person name="Wang Y."/>
            <person name="McGuire P.E."/>
            <person name="Liu S."/>
            <person name="Long H."/>
            <person name="Ramasamy R.K."/>
            <person name="Rodriguez J.C."/>
            <person name="Van S.L."/>
            <person name="Yuan L."/>
            <person name="Wang Z."/>
            <person name="Xia Z."/>
            <person name="Xiao L."/>
            <person name="Anderson O.D."/>
            <person name="Ouyang S."/>
            <person name="Liang Y."/>
            <person name="Zimin A.V."/>
            <person name="Pertea G."/>
            <person name="Qi P."/>
            <person name="Bennetzen J.L."/>
            <person name="Dai X."/>
            <person name="Dawson M.W."/>
            <person name="Muller H.G."/>
            <person name="Kugler K."/>
            <person name="Rivarola-Duarte L."/>
            <person name="Spannagl M."/>
            <person name="Mayer K.F.X."/>
            <person name="Lu F.H."/>
            <person name="Bevan M.W."/>
            <person name="Leroy P."/>
            <person name="Li P."/>
            <person name="You F.M."/>
            <person name="Sun Q."/>
            <person name="Liu Z."/>
            <person name="Lyons E."/>
            <person name="Wicker T."/>
            <person name="Salzberg S.L."/>
            <person name="Devos K.M."/>
            <person name="Dvorak J."/>
        </authorList>
    </citation>
    <scope>NUCLEOTIDE SEQUENCE [LARGE SCALE GENOMIC DNA]</scope>
    <source>
        <strain evidence="1">cv. AL8/78</strain>
    </source>
</reference>
<reference evidence="1" key="5">
    <citation type="journal article" date="2021" name="G3 (Bethesda)">
        <title>Aegilops tauschii genome assembly Aet v5.0 features greater sequence contiguity and improved annotation.</title>
        <authorList>
            <person name="Wang L."/>
            <person name="Zhu T."/>
            <person name="Rodriguez J.C."/>
            <person name="Deal K.R."/>
            <person name="Dubcovsky J."/>
            <person name="McGuire P.E."/>
            <person name="Lux T."/>
            <person name="Spannagl M."/>
            <person name="Mayer K.F.X."/>
            <person name="Baldrich P."/>
            <person name="Meyers B.C."/>
            <person name="Huo N."/>
            <person name="Gu Y.Q."/>
            <person name="Zhou H."/>
            <person name="Devos K.M."/>
            <person name="Bennetzen J.L."/>
            <person name="Unver T."/>
            <person name="Budak H."/>
            <person name="Gulick P.J."/>
            <person name="Galiba G."/>
            <person name="Kalapos B."/>
            <person name="Nelson D.R."/>
            <person name="Li P."/>
            <person name="You F.M."/>
            <person name="Luo M.C."/>
            <person name="Dvorak J."/>
        </authorList>
    </citation>
    <scope>NUCLEOTIDE SEQUENCE [LARGE SCALE GENOMIC DNA]</scope>
    <source>
        <strain evidence="1">cv. AL8/78</strain>
    </source>
</reference>
<proteinExistence type="predicted"/>
<name>A0A452ZF53_AEGTS</name>
<reference evidence="1" key="4">
    <citation type="submission" date="2019-03" db="UniProtKB">
        <authorList>
            <consortium name="EnsemblPlants"/>
        </authorList>
    </citation>
    <scope>IDENTIFICATION</scope>
</reference>
<keyword evidence="2" id="KW-1185">Reference proteome</keyword>
<reference evidence="2" key="2">
    <citation type="journal article" date="2017" name="Nat. Plants">
        <title>The Aegilops tauschii genome reveals multiple impacts of transposons.</title>
        <authorList>
            <person name="Zhao G."/>
            <person name="Zou C."/>
            <person name="Li K."/>
            <person name="Wang K."/>
            <person name="Li T."/>
            <person name="Gao L."/>
            <person name="Zhang X."/>
            <person name="Wang H."/>
            <person name="Yang Z."/>
            <person name="Liu X."/>
            <person name="Jiang W."/>
            <person name="Mao L."/>
            <person name="Kong X."/>
            <person name="Jiao Y."/>
            <person name="Jia J."/>
        </authorList>
    </citation>
    <scope>NUCLEOTIDE SEQUENCE [LARGE SCALE GENOMIC DNA]</scope>
    <source>
        <strain evidence="2">cv. AL8/78</strain>
    </source>
</reference>
<sequence>MDFNVKILHKITMTEAQDRPLHFCFSELDHCVSDRIGGYDESIVLLEFSLRQLEANNRITDGDTLCNEEM</sequence>
<reference evidence="2" key="1">
    <citation type="journal article" date="2014" name="Science">
        <title>Ancient hybridizations among the ancestral genomes of bread wheat.</title>
        <authorList>
            <consortium name="International Wheat Genome Sequencing Consortium,"/>
            <person name="Marcussen T."/>
            <person name="Sandve S.R."/>
            <person name="Heier L."/>
            <person name="Spannagl M."/>
            <person name="Pfeifer M."/>
            <person name="Jakobsen K.S."/>
            <person name="Wulff B.B."/>
            <person name="Steuernagel B."/>
            <person name="Mayer K.F."/>
            <person name="Olsen O.A."/>
        </authorList>
    </citation>
    <scope>NUCLEOTIDE SEQUENCE [LARGE SCALE GENOMIC DNA]</scope>
    <source>
        <strain evidence="2">cv. AL8/78</strain>
    </source>
</reference>